<protein>
    <recommendedName>
        <fullName evidence="6">DUF4878 domain-containing protein</fullName>
    </recommendedName>
</protein>
<dbReference type="OrthoDB" id="9872599at2"/>
<dbReference type="EMBL" id="JAMDMJ010000014">
    <property type="protein sequence ID" value="MCY9596730.1"/>
    <property type="molecule type" value="Genomic_DNA"/>
</dbReference>
<name>A0A410X3E6_9BACL</name>
<dbReference type="GeneID" id="95378442"/>
<dbReference type="KEGG" id="pchi:PC41400_27000"/>
<feature type="chain" id="PRO_5039128406" description="DUF4878 domain-containing protein" evidence="1">
    <location>
        <begin position="18"/>
        <end position="150"/>
    </location>
</feature>
<reference evidence="3 4" key="1">
    <citation type="submission" date="2018-01" db="EMBL/GenBank/DDBJ databases">
        <title>The whole genome sequencing and assembly of Paenibacillus chitinolyticus KCCM 41400 strain.</title>
        <authorList>
            <person name="Kim J.-Y."/>
            <person name="Park M.-K."/>
            <person name="Lee Y.-J."/>
            <person name="Yi H."/>
            <person name="Bahn Y.-S."/>
            <person name="Kim J.F."/>
            <person name="Lee D.-W."/>
        </authorList>
    </citation>
    <scope>NUCLEOTIDE SEQUENCE [LARGE SCALE GENOMIC DNA]</scope>
    <source>
        <strain evidence="3 4">KCCM 41400</strain>
    </source>
</reference>
<dbReference type="RefSeq" id="WP_042235881.1">
    <property type="nucleotide sequence ID" value="NZ_CP026520.1"/>
</dbReference>
<evidence type="ECO:0000313" key="2">
    <source>
        <dbReference type="EMBL" id="MCY9596730.1"/>
    </source>
</evidence>
<sequence length="150" mass="16804">MKRILLIFMCFSLTVLNLIGCSSGKDPVDVGEILFLSTAATIEQDADYNNQFTGVSYSKETLEAISETERKKLFERVAQRYNASVQQLPEDFIYGRNDLALGIRLSKTTSDKVTVNSTKRMSTGISYTIELVKNEDAWKVEKVTKTSTGK</sequence>
<accession>A0A410X3E6</accession>
<gene>
    <name evidence="2" type="ORF">M5X16_13190</name>
    <name evidence="3" type="ORF">PC41400_27000</name>
</gene>
<reference evidence="2 5" key="2">
    <citation type="submission" date="2022-05" db="EMBL/GenBank/DDBJ databases">
        <title>Genome Sequencing of Bee-Associated Microbes.</title>
        <authorList>
            <person name="Dunlap C."/>
        </authorList>
    </citation>
    <scope>NUCLEOTIDE SEQUENCE [LARGE SCALE GENOMIC DNA]</scope>
    <source>
        <strain evidence="2 5">NRRL B-23120</strain>
    </source>
</reference>
<keyword evidence="1" id="KW-0732">Signal</keyword>
<feature type="signal peptide" evidence="1">
    <location>
        <begin position="1"/>
        <end position="17"/>
    </location>
</feature>
<proteinExistence type="predicted"/>
<dbReference type="Proteomes" id="UP000288943">
    <property type="component" value="Chromosome"/>
</dbReference>
<evidence type="ECO:0000313" key="3">
    <source>
        <dbReference type="EMBL" id="QAV21125.1"/>
    </source>
</evidence>
<evidence type="ECO:0000313" key="4">
    <source>
        <dbReference type="Proteomes" id="UP000288943"/>
    </source>
</evidence>
<evidence type="ECO:0000256" key="1">
    <source>
        <dbReference type="SAM" id="SignalP"/>
    </source>
</evidence>
<evidence type="ECO:0000313" key="5">
    <source>
        <dbReference type="Proteomes" id="UP001527202"/>
    </source>
</evidence>
<dbReference type="Proteomes" id="UP001527202">
    <property type="component" value="Unassembled WGS sequence"/>
</dbReference>
<organism evidence="3 4">
    <name type="scientific">Paenibacillus chitinolyticus</name>
    <dbReference type="NCBI Taxonomy" id="79263"/>
    <lineage>
        <taxon>Bacteria</taxon>
        <taxon>Bacillati</taxon>
        <taxon>Bacillota</taxon>
        <taxon>Bacilli</taxon>
        <taxon>Bacillales</taxon>
        <taxon>Paenibacillaceae</taxon>
        <taxon>Paenibacillus</taxon>
    </lineage>
</organism>
<dbReference type="AlphaFoldDB" id="A0A410X3E6"/>
<keyword evidence="5" id="KW-1185">Reference proteome</keyword>
<evidence type="ECO:0008006" key="6">
    <source>
        <dbReference type="Google" id="ProtNLM"/>
    </source>
</evidence>
<dbReference type="EMBL" id="CP026520">
    <property type="protein sequence ID" value="QAV21125.1"/>
    <property type="molecule type" value="Genomic_DNA"/>
</dbReference>